<sequence length="112" mass="11536">MSAMGAEPAGLAGLERVDGERPAVDAPTRRGAQVFVVVAQVPHHIVDLGAAVAPMMGNTGDPAQRVSGLRAGRIDLTDDGVLGAVDRGEGGHGSANTRMAMFGPRGRQLVRR</sequence>
<organism evidence="2 3">
    <name type="scientific">Mycolicibacterium cosmeticum</name>
    <dbReference type="NCBI Taxonomy" id="258533"/>
    <lineage>
        <taxon>Bacteria</taxon>
        <taxon>Bacillati</taxon>
        <taxon>Actinomycetota</taxon>
        <taxon>Actinomycetes</taxon>
        <taxon>Mycobacteriales</taxon>
        <taxon>Mycobacteriaceae</taxon>
        <taxon>Mycolicibacterium</taxon>
    </lineage>
</organism>
<dbReference type="Proteomes" id="UP000028870">
    <property type="component" value="Unassembled WGS sequence"/>
</dbReference>
<dbReference type="STRING" id="258533.BN977_00163"/>
<reference evidence="2" key="1">
    <citation type="submission" date="2014-03" db="EMBL/GenBank/DDBJ databases">
        <title>Draft Genome Sequence of Mycobacterium cosmeticum DSM 44829.</title>
        <authorList>
            <person name="Croce O."/>
            <person name="Robert C."/>
            <person name="Raoult D."/>
            <person name="Drancourt M."/>
        </authorList>
    </citation>
    <scope>NUCLEOTIDE SEQUENCE [LARGE SCALE GENOMIC DNA]</scope>
    <source>
        <strain evidence="2">DSM 44829</strain>
    </source>
</reference>
<reference evidence="2" key="2">
    <citation type="submission" date="2014-03" db="EMBL/GenBank/DDBJ databases">
        <authorList>
            <person name="Urmite Genomes"/>
        </authorList>
    </citation>
    <scope>NUCLEOTIDE SEQUENCE</scope>
    <source>
        <strain evidence="2">DSM 44829</strain>
    </source>
</reference>
<protein>
    <submittedName>
        <fullName evidence="2">Uncharacterized protein</fullName>
    </submittedName>
</protein>
<proteinExistence type="predicted"/>
<evidence type="ECO:0000256" key="1">
    <source>
        <dbReference type="SAM" id="MobiDB-lite"/>
    </source>
</evidence>
<feature type="region of interest" description="Disordered" evidence="1">
    <location>
        <begin position="85"/>
        <end position="112"/>
    </location>
</feature>
<name>W9BG25_MYCCO</name>
<accession>W9BG25</accession>
<evidence type="ECO:0000313" key="3">
    <source>
        <dbReference type="Proteomes" id="UP000028870"/>
    </source>
</evidence>
<gene>
    <name evidence="2" type="ORF">BN977_00163</name>
</gene>
<keyword evidence="3" id="KW-1185">Reference proteome</keyword>
<comment type="caution">
    <text evidence="2">The sequence shown here is derived from an EMBL/GenBank/DDBJ whole genome shotgun (WGS) entry which is preliminary data.</text>
</comment>
<dbReference type="EMBL" id="CCBB010000001">
    <property type="protein sequence ID" value="CDO05395.1"/>
    <property type="molecule type" value="Genomic_DNA"/>
</dbReference>
<evidence type="ECO:0000313" key="2">
    <source>
        <dbReference type="EMBL" id="CDO05395.1"/>
    </source>
</evidence>
<feature type="region of interest" description="Disordered" evidence="1">
    <location>
        <begin position="1"/>
        <end position="26"/>
    </location>
</feature>
<dbReference type="AlphaFoldDB" id="W9BG25"/>